<dbReference type="EMBL" id="JAMLJM010000002">
    <property type="protein sequence ID" value="MCL9808458.1"/>
    <property type="molecule type" value="Genomic_DNA"/>
</dbReference>
<evidence type="ECO:0000259" key="1">
    <source>
        <dbReference type="Pfam" id="PF19081"/>
    </source>
</evidence>
<dbReference type="Pfam" id="PF19081">
    <property type="entry name" value="Ig_7"/>
    <property type="match status" value="1"/>
</dbReference>
<keyword evidence="3" id="KW-1185">Reference proteome</keyword>
<evidence type="ECO:0000313" key="3">
    <source>
        <dbReference type="Proteomes" id="UP001317191"/>
    </source>
</evidence>
<proteinExistence type="predicted"/>
<dbReference type="InterPro" id="IPR013783">
    <property type="entry name" value="Ig-like_fold"/>
</dbReference>
<dbReference type="NCBIfam" id="NF038133">
    <property type="entry name" value="choice_anch_L"/>
    <property type="match status" value="1"/>
</dbReference>
<dbReference type="NCBIfam" id="TIGR04131">
    <property type="entry name" value="Bac_Flav_CTERM"/>
    <property type="match status" value="1"/>
</dbReference>
<dbReference type="InterPro" id="IPR044023">
    <property type="entry name" value="Ig_7"/>
</dbReference>
<sequence>MKKVVFYLLFIFSTTGYSQYIQVDDSFTAQQLVDNFFAANGGCGQAFNVSVNGGNFTNANSYGYFTKGSSLFPFNDGIILSTGKATSAIGPNDGDKSDNLGDWAGDSDLEQALGLSGTYNATILEFDFIPFTDKISFDYIFSSEQYLKNPRSSQCGYTDGFAFLIKPAGGTYENIALVPGTNTPVSVNTIRGSGTICTASNEEYFDAFNDYDHPTTFNGQTKVLKAQANVISGNTYHIKLVIADQGNGLFDSAIFLGGGTFKSETDLGEDRLISNNNPYCEGETVILDATQPGTNNTYKWFIDSNPTSITTPTFTITDNTNTAVVNYSVEVTINGSCISTGEVNIQFASKPILSNQTLVQCDYDSNGNALFNLTKLDNLIKNNDLSLGNVTYYENIGGAVITNPSAYNSIPKKIYARVDNQYNCSSYAEVNLEISNQSVTSPQTVAKCDEDGTKNGITSFDLNTEISPIITSGLPSGLVVEYYATSLDAEAQSNPLPNNYTNQKANTESIFARIVNGSDCYDIIEIILQVNYNAPADFNNETTLYLCPNATVTLNVANTFASYNWSNGDQDFETQVSTSGIYTVEVTDSNGCKATKTFNILPSAPASDIDATIYDFSENNSITITYTDNGGDYEFSIDGSIYQDSPTFENLETGEYTIYVRDKNGCQPIPSKTIYLLDFPKYFTPNNDGYNDYWKINFLELYPTSYINIFDRYGKLLKQLSSQSNGWDGTFRGEPLPAGDYWFVINLYNGRTVKGHFSLKR</sequence>
<protein>
    <submittedName>
        <fullName evidence="2">T9SS type B sorting domain-containing protein</fullName>
    </submittedName>
</protein>
<organism evidence="2 3">
    <name type="scientific">Flavobacterium luminosum</name>
    <dbReference type="NCBI Taxonomy" id="2949086"/>
    <lineage>
        <taxon>Bacteria</taxon>
        <taxon>Pseudomonadati</taxon>
        <taxon>Bacteroidota</taxon>
        <taxon>Flavobacteriia</taxon>
        <taxon>Flavobacteriales</taxon>
        <taxon>Flavobacteriaceae</taxon>
        <taxon>Flavobacterium</taxon>
    </lineage>
</organism>
<dbReference type="Pfam" id="PF13585">
    <property type="entry name" value="CHU_C"/>
    <property type="match status" value="1"/>
</dbReference>
<comment type="caution">
    <text evidence="2">The sequence shown here is derived from an EMBL/GenBank/DDBJ whole genome shotgun (WGS) entry which is preliminary data.</text>
</comment>
<dbReference type="Proteomes" id="UP001317191">
    <property type="component" value="Unassembled WGS sequence"/>
</dbReference>
<dbReference type="Gene3D" id="2.60.40.10">
    <property type="entry name" value="Immunoglobulins"/>
    <property type="match status" value="2"/>
</dbReference>
<dbReference type="RefSeq" id="WP_250591633.1">
    <property type="nucleotide sequence ID" value="NZ_JAMLJM010000002.1"/>
</dbReference>
<feature type="domain" description="Ig-like" evidence="1">
    <location>
        <begin position="274"/>
        <end position="346"/>
    </location>
</feature>
<reference evidence="2 3" key="1">
    <citation type="submission" date="2022-05" db="EMBL/GenBank/DDBJ databases">
        <title>Flavobacterium sp., isolated from activated sludge.</title>
        <authorList>
            <person name="Ran Q."/>
        </authorList>
    </citation>
    <scope>NUCLEOTIDE SEQUENCE [LARGE SCALE GENOMIC DNA]</scope>
    <source>
        <strain evidence="2 3">HXWNR70</strain>
    </source>
</reference>
<dbReference type="InterPro" id="IPR026341">
    <property type="entry name" value="T9SS_type_B"/>
</dbReference>
<gene>
    <name evidence="2" type="ORF">NAT50_03715</name>
</gene>
<accession>A0ABT0TLU4</accession>
<evidence type="ECO:0000313" key="2">
    <source>
        <dbReference type="EMBL" id="MCL9808458.1"/>
    </source>
</evidence>
<dbReference type="InterPro" id="IPR049804">
    <property type="entry name" value="Choice_anch_L"/>
</dbReference>
<name>A0ABT0TLU4_9FLAO</name>